<dbReference type="PANTHER" id="PTHR10037">
    <property type="entry name" value="VOLTAGE-GATED CATION CHANNEL CALCIUM AND SODIUM"/>
    <property type="match status" value="1"/>
</dbReference>
<dbReference type="Proteomes" id="UP001642484">
    <property type="component" value="Unassembled WGS sequence"/>
</dbReference>
<dbReference type="InterPro" id="IPR005821">
    <property type="entry name" value="Ion_trans_dom"/>
</dbReference>
<dbReference type="EMBL" id="CAXAMN010023818">
    <property type="protein sequence ID" value="CAK9081222.1"/>
    <property type="molecule type" value="Genomic_DNA"/>
</dbReference>
<keyword evidence="10" id="KW-1185">Reference proteome</keyword>
<feature type="transmembrane region" description="Helical" evidence="7">
    <location>
        <begin position="571"/>
        <end position="592"/>
    </location>
</feature>
<accession>A0ABP0PYX2</accession>
<dbReference type="InterPro" id="IPR027359">
    <property type="entry name" value="Volt_channel_dom_sf"/>
</dbReference>
<comment type="subcellular location">
    <subcellularLocation>
        <location evidence="1">Membrane</location>
        <topology evidence="1">Multi-pass membrane protein</topology>
    </subcellularLocation>
</comment>
<feature type="transmembrane region" description="Helical" evidence="7">
    <location>
        <begin position="718"/>
        <end position="742"/>
    </location>
</feature>
<evidence type="ECO:0000256" key="7">
    <source>
        <dbReference type="SAM" id="Phobius"/>
    </source>
</evidence>
<sequence length="868" mass="98304">MADGPIRWLDVSGRRSVQADLTHISALIDMELQVLETQDSIYRRALDSAGVNHEIMPMLEALEQVLRQQQASFTSMEALKDQHRLWQSAVEDMKTMYGSAELLTQVNSPPGALPIRLAVEPEAPEPESPEPEAPEPEALEQTSETSRAAEPPALAESPRGASRAQSVRSRDSPSRMRLQTLRKSMRGRMPKLLEEVLFDTATSVYVQTSWWEAKRRGLEAPLWISLTVDLSRQERYDKELDESYWRRVEEAERADDSLRALERSEKLINLTTTLIWLRKTVQLQAYEADSTAPAAEEIDEEDRVIGEIFAKHVVEDDLKLGVITKNMKDNSLKEHRIRSTVPAQRSCSKMKKYHQNQVAEEDPQPEGGIRNPRRKRDPPTVSKDEMDERELTHAARQVRCLRHHFLTVCPALTMTYGHKLAGESEVYSVYSLVRGGAQGLQMNQPTMVSQECQTEEARLGMETRFYVTGDKADIVWNIGSGNQLRQLMRVFSGLVLGLQLRTWTEERLFEFCTGLIIAANIALIGVEAEMSLLGHNTSWATTSEQIFLTIYTVELFLRAVVGRWSVFRSNWFLLDLVLVVVGLLALVVIPIFERSENAQKGWEQILIIRGLRLLRLARVLRMVWRFKVIWRLVSGLLTAWDTMVSTTILISIWLYIFGCVAIEVITADTDLQSNSDTAQIVDYYFSSLPRATLTLLQFVTMDAIANVYYPLVVSKPVLIIYFLPLLMFLSIALMNLITAVLVEHALEHASQEAELARLKKKQEIKATLPDLLEVFCTLDVDSSGCLTRQEITNVPLTVLPPKVLENVSVESMEDLFEMLDVDGGGSLTQAESLGAGARPFCPLFWHRKDPDPNLRMDDSRCSEQTVYI</sequence>
<dbReference type="PROSITE" id="PS50222">
    <property type="entry name" value="EF_HAND_2"/>
    <property type="match status" value="1"/>
</dbReference>
<dbReference type="InterPro" id="IPR011992">
    <property type="entry name" value="EF-hand-dom_pair"/>
</dbReference>
<feature type="region of interest" description="Disordered" evidence="6">
    <location>
        <begin position="121"/>
        <end position="184"/>
    </location>
</feature>
<evidence type="ECO:0000313" key="10">
    <source>
        <dbReference type="Proteomes" id="UP001642484"/>
    </source>
</evidence>
<keyword evidence="5 7" id="KW-0472">Membrane</keyword>
<evidence type="ECO:0000256" key="2">
    <source>
        <dbReference type="ARBA" id="ARBA00022692"/>
    </source>
</evidence>
<evidence type="ECO:0000256" key="4">
    <source>
        <dbReference type="ARBA" id="ARBA00022989"/>
    </source>
</evidence>
<evidence type="ECO:0000256" key="6">
    <source>
        <dbReference type="SAM" id="MobiDB-lite"/>
    </source>
</evidence>
<keyword evidence="3" id="KW-0106">Calcium</keyword>
<dbReference type="InterPro" id="IPR043203">
    <property type="entry name" value="VGCC_Ca_Na"/>
</dbReference>
<dbReference type="SUPFAM" id="SSF47473">
    <property type="entry name" value="EF-hand"/>
    <property type="match status" value="1"/>
</dbReference>
<protein>
    <recommendedName>
        <fullName evidence="8">EF-hand domain-containing protein</fullName>
    </recommendedName>
</protein>
<feature type="compositionally biased region" description="Acidic residues" evidence="6">
    <location>
        <begin position="122"/>
        <end position="138"/>
    </location>
</feature>
<feature type="region of interest" description="Disordered" evidence="6">
    <location>
        <begin position="336"/>
        <end position="389"/>
    </location>
</feature>
<dbReference type="Pfam" id="PF00520">
    <property type="entry name" value="Ion_trans"/>
    <property type="match status" value="1"/>
</dbReference>
<reference evidence="9 10" key="1">
    <citation type="submission" date="2024-02" db="EMBL/GenBank/DDBJ databases">
        <authorList>
            <person name="Chen Y."/>
            <person name="Shah S."/>
            <person name="Dougan E. K."/>
            <person name="Thang M."/>
            <person name="Chan C."/>
        </authorList>
    </citation>
    <scope>NUCLEOTIDE SEQUENCE [LARGE SCALE GENOMIC DNA]</scope>
</reference>
<dbReference type="Gene3D" id="1.10.238.10">
    <property type="entry name" value="EF-hand"/>
    <property type="match status" value="1"/>
</dbReference>
<dbReference type="SUPFAM" id="SSF81324">
    <property type="entry name" value="Voltage-gated potassium channels"/>
    <property type="match status" value="1"/>
</dbReference>
<dbReference type="Gene3D" id="1.10.287.70">
    <property type="match status" value="1"/>
</dbReference>
<feature type="domain" description="EF-hand" evidence="8">
    <location>
        <begin position="766"/>
        <end position="801"/>
    </location>
</feature>
<gene>
    <name evidence="9" type="ORF">CCMP2556_LOCUS39756</name>
</gene>
<dbReference type="Gene3D" id="1.20.120.350">
    <property type="entry name" value="Voltage-gated potassium channels. Chain C"/>
    <property type="match status" value="1"/>
</dbReference>
<dbReference type="PANTHER" id="PTHR10037:SF62">
    <property type="entry name" value="SODIUM CHANNEL PROTEIN 60E"/>
    <property type="match status" value="1"/>
</dbReference>
<evidence type="ECO:0000313" key="9">
    <source>
        <dbReference type="EMBL" id="CAK9081222.1"/>
    </source>
</evidence>
<dbReference type="InterPro" id="IPR002048">
    <property type="entry name" value="EF_hand_dom"/>
</dbReference>
<organism evidence="9 10">
    <name type="scientific">Durusdinium trenchii</name>
    <dbReference type="NCBI Taxonomy" id="1381693"/>
    <lineage>
        <taxon>Eukaryota</taxon>
        <taxon>Sar</taxon>
        <taxon>Alveolata</taxon>
        <taxon>Dinophyceae</taxon>
        <taxon>Suessiales</taxon>
        <taxon>Symbiodiniaceae</taxon>
        <taxon>Durusdinium</taxon>
    </lineage>
</organism>
<evidence type="ECO:0000256" key="1">
    <source>
        <dbReference type="ARBA" id="ARBA00004141"/>
    </source>
</evidence>
<keyword evidence="4 7" id="KW-1133">Transmembrane helix</keyword>
<evidence type="ECO:0000256" key="3">
    <source>
        <dbReference type="ARBA" id="ARBA00022837"/>
    </source>
</evidence>
<proteinExistence type="predicted"/>
<comment type="caution">
    <text evidence="9">The sequence shown here is derived from an EMBL/GenBank/DDBJ whole genome shotgun (WGS) entry which is preliminary data.</text>
</comment>
<evidence type="ECO:0000259" key="8">
    <source>
        <dbReference type="PROSITE" id="PS50222"/>
    </source>
</evidence>
<keyword evidence="2 7" id="KW-0812">Transmembrane</keyword>
<dbReference type="PROSITE" id="PS00018">
    <property type="entry name" value="EF_HAND_1"/>
    <property type="match status" value="1"/>
</dbReference>
<evidence type="ECO:0000256" key="5">
    <source>
        <dbReference type="ARBA" id="ARBA00023136"/>
    </source>
</evidence>
<name>A0ABP0PYX2_9DINO</name>
<dbReference type="InterPro" id="IPR018247">
    <property type="entry name" value="EF_Hand_1_Ca_BS"/>
</dbReference>